<accession>A0A6C0BM21</accession>
<dbReference type="EMBL" id="MN739204">
    <property type="protein sequence ID" value="QHS93437.1"/>
    <property type="molecule type" value="Genomic_DNA"/>
</dbReference>
<feature type="compositionally biased region" description="Low complexity" evidence="1">
    <location>
        <begin position="70"/>
        <end position="82"/>
    </location>
</feature>
<reference evidence="2" key="1">
    <citation type="journal article" date="2020" name="Nature">
        <title>Giant virus diversity and host interactions through global metagenomics.</title>
        <authorList>
            <person name="Schulz F."/>
            <person name="Roux S."/>
            <person name="Paez-Espino D."/>
            <person name="Jungbluth S."/>
            <person name="Walsh D.A."/>
            <person name="Denef V.J."/>
            <person name="McMahon K.D."/>
            <person name="Konstantinidis K.T."/>
            <person name="Eloe-Fadrosh E.A."/>
            <person name="Kyrpides N.C."/>
            <person name="Woyke T."/>
        </authorList>
    </citation>
    <scope>NUCLEOTIDE SEQUENCE</scope>
    <source>
        <strain evidence="2">GVMAG-M-3300017989-17</strain>
    </source>
</reference>
<name>A0A6C0BM21_9ZZZZ</name>
<feature type="region of interest" description="Disordered" evidence="1">
    <location>
        <begin position="26"/>
        <end position="126"/>
    </location>
</feature>
<evidence type="ECO:0000313" key="2">
    <source>
        <dbReference type="EMBL" id="QHS93437.1"/>
    </source>
</evidence>
<dbReference type="PANTHER" id="PTHR24637:SF421">
    <property type="entry name" value="CUTICLE COLLAGEN DPY-2"/>
    <property type="match status" value="1"/>
</dbReference>
<proteinExistence type="predicted"/>
<protein>
    <recommendedName>
        <fullName evidence="3">Tail protein</fullName>
    </recommendedName>
</protein>
<sequence length="273" mass="28207">MAYYGYNYGHYACGCHQKKDSCHCKKGRRGCPGPKGDKGSEGMKGPAGEMGNTGPVGPQGPEGVKGEKGAAGVKGPVGAPGETGPVGPQGEKGVQGDQGETGPVGPEGMKGPAGDKGPKGAPGGDAECNCDGVTPVSAELSQVAIVNADTLVVETSGDCVKLSGRVTLNPDLFPNSLDDFDELNTFVSTKIRIETPTPLLARQLGCFVGSWSCAVRPRGAPNGTGYGHVGEIVAVSFDDLTLLIEIRNTWPADFSNANYRLDPLVFHIHGRLE</sequence>
<dbReference type="InterPro" id="IPR008160">
    <property type="entry name" value="Collagen"/>
</dbReference>
<organism evidence="2">
    <name type="scientific">viral metagenome</name>
    <dbReference type="NCBI Taxonomy" id="1070528"/>
    <lineage>
        <taxon>unclassified sequences</taxon>
        <taxon>metagenomes</taxon>
        <taxon>organismal metagenomes</taxon>
    </lineage>
</organism>
<dbReference type="AlphaFoldDB" id="A0A6C0BM21"/>
<dbReference type="PANTHER" id="PTHR24637">
    <property type="entry name" value="COLLAGEN"/>
    <property type="match status" value="1"/>
</dbReference>
<dbReference type="Pfam" id="PF01391">
    <property type="entry name" value="Collagen"/>
    <property type="match status" value="1"/>
</dbReference>
<evidence type="ECO:0008006" key="3">
    <source>
        <dbReference type="Google" id="ProtNLM"/>
    </source>
</evidence>
<evidence type="ECO:0000256" key="1">
    <source>
        <dbReference type="SAM" id="MobiDB-lite"/>
    </source>
</evidence>